<accession>A0AAD7J1N6</accession>
<organism evidence="2 3">
    <name type="scientific">Mycena metata</name>
    <dbReference type="NCBI Taxonomy" id="1033252"/>
    <lineage>
        <taxon>Eukaryota</taxon>
        <taxon>Fungi</taxon>
        <taxon>Dikarya</taxon>
        <taxon>Basidiomycota</taxon>
        <taxon>Agaricomycotina</taxon>
        <taxon>Agaricomycetes</taxon>
        <taxon>Agaricomycetidae</taxon>
        <taxon>Agaricales</taxon>
        <taxon>Marasmiineae</taxon>
        <taxon>Mycenaceae</taxon>
        <taxon>Mycena</taxon>
    </lineage>
</organism>
<keyword evidence="3" id="KW-1185">Reference proteome</keyword>
<evidence type="ECO:0000313" key="3">
    <source>
        <dbReference type="Proteomes" id="UP001215598"/>
    </source>
</evidence>
<protein>
    <submittedName>
        <fullName evidence="2">Uncharacterized protein</fullName>
    </submittedName>
</protein>
<feature type="region of interest" description="Disordered" evidence="1">
    <location>
        <begin position="21"/>
        <end position="42"/>
    </location>
</feature>
<dbReference type="EMBL" id="JARKIB010000056">
    <property type="protein sequence ID" value="KAJ7753265.1"/>
    <property type="molecule type" value="Genomic_DNA"/>
</dbReference>
<dbReference type="AlphaFoldDB" id="A0AAD7J1N6"/>
<gene>
    <name evidence="2" type="ORF">B0H16DRAFT_1459566</name>
</gene>
<reference evidence="2" key="1">
    <citation type="submission" date="2023-03" db="EMBL/GenBank/DDBJ databases">
        <title>Massive genome expansion in bonnet fungi (Mycena s.s.) driven by repeated elements and novel gene families across ecological guilds.</title>
        <authorList>
            <consortium name="Lawrence Berkeley National Laboratory"/>
            <person name="Harder C.B."/>
            <person name="Miyauchi S."/>
            <person name="Viragh M."/>
            <person name="Kuo A."/>
            <person name="Thoen E."/>
            <person name="Andreopoulos B."/>
            <person name="Lu D."/>
            <person name="Skrede I."/>
            <person name="Drula E."/>
            <person name="Henrissat B."/>
            <person name="Morin E."/>
            <person name="Kohler A."/>
            <person name="Barry K."/>
            <person name="LaButti K."/>
            <person name="Morin E."/>
            <person name="Salamov A."/>
            <person name="Lipzen A."/>
            <person name="Mereny Z."/>
            <person name="Hegedus B."/>
            <person name="Baldrian P."/>
            <person name="Stursova M."/>
            <person name="Weitz H."/>
            <person name="Taylor A."/>
            <person name="Grigoriev I.V."/>
            <person name="Nagy L.G."/>
            <person name="Martin F."/>
            <person name="Kauserud H."/>
        </authorList>
    </citation>
    <scope>NUCLEOTIDE SEQUENCE</scope>
    <source>
        <strain evidence="2">CBHHK182m</strain>
    </source>
</reference>
<evidence type="ECO:0000256" key="1">
    <source>
        <dbReference type="SAM" id="MobiDB-lite"/>
    </source>
</evidence>
<name>A0AAD7J1N6_9AGAR</name>
<proteinExistence type="predicted"/>
<comment type="caution">
    <text evidence="2">The sequence shown here is derived from an EMBL/GenBank/DDBJ whole genome shotgun (WGS) entry which is preliminary data.</text>
</comment>
<dbReference type="Proteomes" id="UP001215598">
    <property type="component" value="Unassembled WGS sequence"/>
</dbReference>
<sequence length="251" mass="27669">MSSTFDDSAYVLPLYHSPRRLPLPPQGSAPSGPLPSPPPDGFVIPRIPPPDCPLRVTRDSRGHRQLPHVSDHPLPVDHERVIRLVKSRVDVVAKCANCAELAIPCEFSESGIPCPPCAVLGIPDCDYSDPYFFVANLAYHRDAYLHEERSVLVDAVKQNFLEPSQFSREYERANAWYYSAAQGAITRFLINCHATGDLAFRGYQCIAEASNDAGLLSRFLAIGHESGMHPSVLQTVAGRLQGLFNTFLGEE</sequence>
<evidence type="ECO:0000313" key="2">
    <source>
        <dbReference type="EMBL" id="KAJ7753265.1"/>
    </source>
</evidence>